<proteinExistence type="predicted"/>
<evidence type="ECO:0000313" key="2">
    <source>
        <dbReference type="EMBL" id="BAD93475.1"/>
    </source>
</evidence>
<accession>Q588W1</accession>
<organism evidence="2">
    <name type="scientific">Chlamydomonas reinhardtii</name>
    <name type="common">Chlamydomonas smithii</name>
    <dbReference type="NCBI Taxonomy" id="3055"/>
    <lineage>
        <taxon>Eukaryota</taxon>
        <taxon>Viridiplantae</taxon>
        <taxon>Chlorophyta</taxon>
        <taxon>core chlorophytes</taxon>
        <taxon>Chlorophyceae</taxon>
        <taxon>CS clade</taxon>
        <taxon>Chlamydomonadales</taxon>
        <taxon>Chlamydomonadaceae</taxon>
        <taxon>Chlamydomonas</taxon>
    </lineage>
</organism>
<evidence type="ECO:0000256" key="1">
    <source>
        <dbReference type="SAM" id="MobiDB-lite"/>
    </source>
</evidence>
<gene>
    <name evidence="2" type="primary">pgp1</name>
</gene>
<sequence length="49" mass="5327">MLSLKQLPSARCAARPVRPVRRMVAAQASARPNKRSGNLKRGVSPCQLV</sequence>
<name>Q588W1_CHLRE</name>
<reference evidence="2" key="1">
    <citation type="journal article" date="2005" name="Can. J. Bot.">
        <title>The phosphoglycolate phosphatase gene and the mutation in the phosphoglycolate phosphatase-deficient mutant (pgp1-1) of Chlamydomonas reinhardtii.</title>
        <authorList>
            <person name="Suzuki K."/>
            <person name="Uchida H."/>
            <person name="Mamedov T.G."/>
        </authorList>
    </citation>
    <scope>NUCLEOTIDE SEQUENCE</scope>
    <source>
        <strain evidence="2">Pgp1-N142</strain>
    </source>
</reference>
<dbReference type="EMBL" id="AB191485">
    <property type="protein sequence ID" value="BAD93475.1"/>
    <property type="molecule type" value="Genomic_DNA"/>
</dbReference>
<protein>
    <submittedName>
        <fullName evidence="2">Mutant phosphoglycolate phosphatase</fullName>
    </submittedName>
</protein>
<feature type="region of interest" description="Disordered" evidence="1">
    <location>
        <begin position="23"/>
        <end position="49"/>
    </location>
</feature>
<dbReference type="AlphaFoldDB" id="Q588W1"/>